<organism evidence="1">
    <name type="scientific">Lepeophtheirus salmonis</name>
    <name type="common">Salmon louse</name>
    <name type="synonym">Caligus salmonis</name>
    <dbReference type="NCBI Taxonomy" id="72036"/>
    <lineage>
        <taxon>Eukaryota</taxon>
        <taxon>Metazoa</taxon>
        <taxon>Ecdysozoa</taxon>
        <taxon>Arthropoda</taxon>
        <taxon>Crustacea</taxon>
        <taxon>Multicrustacea</taxon>
        <taxon>Hexanauplia</taxon>
        <taxon>Copepoda</taxon>
        <taxon>Siphonostomatoida</taxon>
        <taxon>Caligidae</taxon>
        <taxon>Lepeophtheirus</taxon>
    </lineage>
</organism>
<evidence type="ECO:0000313" key="1">
    <source>
        <dbReference type="EMBL" id="CDW31065.1"/>
    </source>
</evidence>
<protein>
    <submittedName>
        <fullName evidence="1">Uncharacterized protein</fullName>
    </submittedName>
</protein>
<name>A0A0K2TYY0_LEPSM</name>
<dbReference type="EMBL" id="HACA01013704">
    <property type="protein sequence ID" value="CDW31065.1"/>
    <property type="molecule type" value="Transcribed_RNA"/>
</dbReference>
<dbReference type="AlphaFoldDB" id="A0A0K2TYY0"/>
<sequence length="44" mass="5087">MIIVCCYTSINNRVVDLFLMPLIRSNIGGHQYIISLCTKSLRWT</sequence>
<reference evidence="1" key="1">
    <citation type="submission" date="2014-05" db="EMBL/GenBank/DDBJ databases">
        <authorList>
            <person name="Chronopoulou M."/>
        </authorList>
    </citation>
    <scope>NUCLEOTIDE SEQUENCE</scope>
    <source>
        <tissue evidence="1">Whole organism</tissue>
    </source>
</reference>
<proteinExistence type="predicted"/>
<accession>A0A0K2TYY0</accession>